<protein>
    <submittedName>
        <fullName evidence="1">Phage portal protein</fullName>
    </submittedName>
</protein>
<dbReference type="NCBIfam" id="TIGR01539">
    <property type="entry name" value="portal_lambda"/>
    <property type="match status" value="1"/>
</dbReference>
<dbReference type="Proteomes" id="UP001567350">
    <property type="component" value="Unassembled WGS sequence"/>
</dbReference>
<gene>
    <name evidence="1" type="ORF">ACBP88_12745</name>
</gene>
<dbReference type="RefSeq" id="WP_370893084.1">
    <property type="nucleotide sequence ID" value="NZ_JBGJLR010000015.1"/>
</dbReference>
<reference evidence="1 2" key="1">
    <citation type="submission" date="2024-08" db="EMBL/GenBank/DDBJ databases">
        <authorList>
            <person name="Feng Z."/>
            <person name="Ronholm J."/>
        </authorList>
    </citation>
    <scope>NUCLEOTIDE SEQUENCE [LARGE SCALE GENOMIC DNA]</scope>
    <source>
        <strain evidence="1 2">4-AB0-8</strain>
    </source>
</reference>
<accession>A0ABV4IER4</accession>
<dbReference type="InterPro" id="IPR006429">
    <property type="entry name" value="Phage_lambda_portal"/>
</dbReference>
<proteinExistence type="predicted"/>
<evidence type="ECO:0000313" key="1">
    <source>
        <dbReference type="EMBL" id="MEZ2740302.1"/>
    </source>
</evidence>
<dbReference type="Pfam" id="PF05136">
    <property type="entry name" value="Phage_portal_2"/>
    <property type="match status" value="1"/>
</dbReference>
<dbReference type="EMBL" id="JBGJLR010000015">
    <property type="protein sequence ID" value="MEZ2740302.1"/>
    <property type="molecule type" value="Genomic_DNA"/>
</dbReference>
<sequence length="495" mass="54811">MAKTKVTPNWWDRTIGVFSPTRAYRNLLAREVWQRAYEGASRNDGWKPKRSGASANTDHACDARELRIRARALVQSVPYCANALEVGVSARIGTGIVPVWSDEAVSNRWREWAPHADYDGLLDVYGLQVKAERARDQDGAVLVRKHIQKMGSVVPLKLQVLEIDYLDTQKNIVLDGGNEIIGGIEYNRRGQRVAYWLFERHPGDSGFWHLGRSGQSQRVPAIEIIHLFNPARPGLQDGFSRFAPVITKVRDLYTYGDAELQRKQLESRMGVLATLEGAADLPKLPDEQKAANPGVVDLGELAGGGIVALPPGVSNPTFIEPKAVPGFTSYMKEGWKEVAAGYRIPYELMTGDLSEVNFSSSRMRQNQFRREVEMDQWAITVPMLCGPIARWFVEALDLIAPLPAALSAPDWTVPKWASPNPVQDVASDVAAVKGGMQSLSETIRQRGYDPETVFSELKQDLQRLSDDGTLPLMAALWGVQNPLDLIGSVGEKAKD</sequence>
<name>A0ABV4IER4_9BURK</name>
<comment type="caution">
    <text evidence="1">The sequence shown here is derived from an EMBL/GenBank/DDBJ whole genome shotgun (WGS) entry which is preliminary data.</text>
</comment>
<keyword evidence="2" id="KW-1185">Reference proteome</keyword>
<organism evidence="1 2">
    <name type="scientific">Comamonas jiangduensis</name>
    <dbReference type="NCBI Taxonomy" id="1194168"/>
    <lineage>
        <taxon>Bacteria</taxon>
        <taxon>Pseudomonadati</taxon>
        <taxon>Pseudomonadota</taxon>
        <taxon>Betaproteobacteria</taxon>
        <taxon>Burkholderiales</taxon>
        <taxon>Comamonadaceae</taxon>
        <taxon>Comamonas</taxon>
    </lineage>
</organism>
<evidence type="ECO:0000313" key="2">
    <source>
        <dbReference type="Proteomes" id="UP001567350"/>
    </source>
</evidence>